<sequence length="73" mass="8282">MNRDDLGMHAKAWLGAGRMIKEHAERQTDQEQRKLFYALAHVAGFVGNAYFDMWGGREPGSMAPLEPYQDPTD</sequence>
<proteinExistence type="predicted"/>
<keyword evidence="3" id="KW-1185">Reference proteome</keyword>
<name>A0A560CXN7_9BRAD</name>
<dbReference type="AlphaFoldDB" id="A0A560CXN7"/>
<dbReference type="RefSeq" id="WP_145670198.1">
    <property type="nucleotide sequence ID" value="NZ_VITK01000019.1"/>
</dbReference>
<comment type="caution">
    <text evidence="2">The sequence shown here is derived from an EMBL/GenBank/DDBJ whole genome shotgun (WGS) entry which is preliminary data.</text>
</comment>
<evidence type="ECO:0000313" key="2">
    <source>
        <dbReference type="EMBL" id="TWA89596.1"/>
    </source>
</evidence>
<keyword evidence="1" id="KW-1133">Transmembrane helix</keyword>
<protein>
    <submittedName>
        <fullName evidence="2">Uncharacterized protein</fullName>
    </submittedName>
</protein>
<feature type="transmembrane region" description="Helical" evidence="1">
    <location>
        <begin position="35"/>
        <end position="51"/>
    </location>
</feature>
<reference evidence="2 3" key="1">
    <citation type="submission" date="2019-06" db="EMBL/GenBank/DDBJ databases">
        <title>Genomic Encyclopedia of Type Strains, Phase IV (KMG-V): Genome sequencing to study the core and pangenomes of soil and plant-associated prokaryotes.</title>
        <authorList>
            <person name="Whitman W."/>
        </authorList>
    </citation>
    <scope>NUCLEOTIDE SEQUENCE [LARGE SCALE GENOMIC DNA]</scope>
    <source>
        <strain evidence="2 3">BR 510</strain>
    </source>
</reference>
<dbReference type="Proteomes" id="UP000319949">
    <property type="component" value="Unassembled WGS sequence"/>
</dbReference>
<dbReference type="EMBL" id="VITK01000019">
    <property type="protein sequence ID" value="TWA89596.1"/>
    <property type="molecule type" value="Genomic_DNA"/>
</dbReference>
<evidence type="ECO:0000313" key="3">
    <source>
        <dbReference type="Proteomes" id="UP000319949"/>
    </source>
</evidence>
<keyword evidence="1" id="KW-0812">Transmembrane</keyword>
<gene>
    <name evidence="2" type="ORF">FBZ96_11964</name>
</gene>
<keyword evidence="1" id="KW-0472">Membrane</keyword>
<accession>A0A560CXN7</accession>
<organism evidence="2 3">
    <name type="scientific">Bradyrhizobium stylosanthis</name>
    <dbReference type="NCBI Taxonomy" id="1803665"/>
    <lineage>
        <taxon>Bacteria</taxon>
        <taxon>Pseudomonadati</taxon>
        <taxon>Pseudomonadota</taxon>
        <taxon>Alphaproteobacteria</taxon>
        <taxon>Hyphomicrobiales</taxon>
        <taxon>Nitrobacteraceae</taxon>
        <taxon>Bradyrhizobium</taxon>
    </lineage>
</organism>
<evidence type="ECO:0000256" key="1">
    <source>
        <dbReference type="SAM" id="Phobius"/>
    </source>
</evidence>